<feature type="compositionally biased region" description="Polar residues" evidence="1">
    <location>
        <begin position="80"/>
        <end position="101"/>
    </location>
</feature>
<evidence type="ECO:0000256" key="2">
    <source>
        <dbReference type="SAM" id="Phobius"/>
    </source>
</evidence>
<organism evidence="4 5">
    <name type="scientific">Goodfellowiella coeruleoviolacea</name>
    <dbReference type="NCBI Taxonomy" id="334858"/>
    <lineage>
        <taxon>Bacteria</taxon>
        <taxon>Bacillati</taxon>
        <taxon>Actinomycetota</taxon>
        <taxon>Actinomycetes</taxon>
        <taxon>Pseudonocardiales</taxon>
        <taxon>Pseudonocardiaceae</taxon>
        <taxon>Goodfellowiella</taxon>
    </lineage>
</organism>
<name>A0AAE3GLR9_9PSEU</name>
<evidence type="ECO:0000313" key="5">
    <source>
        <dbReference type="Proteomes" id="UP001206128"/>
    </source>
</evidence>
<dbReference type="Proteomes" id="UP001206128">
    <property type="component" value="Unassembled WGS sequence"/>
</dbReference>
<feature type="region of interest" description="Disordered" evidence="1">
    <location>
        <begin position="78"/>
        <end position="101"/>
    </location>
</feature>
<keyword evidence="5" id="KW-1185">Reference proteome</keyword>
<feature type="compositionally biased region" description="Gly residues" evidence="1">
    <location>
        <begin position="30"/>
        <end position="39"/>
    </location>
</feature>
<feature type="transmembrane region" description="Helical" evidence="2">
    <location>
        <begin position="52"/>
        <end position="74"/>
    </location>
</feature>
<protein>
    <recommendedName>
        <fullName evidence="3">DUF8017 domain-containing protein</fullName>
    </recommendedName>
</protein>
<evidence type="ECO:0000256" key="1">
    <source>
        <dbReference type="SAM" id="MobiDB-lite"/>
    </source>
</evidence>
<accession>A0AAE3GLR9</accession>
<comment type="caution">
    <text evidence="4">The sequence shown here is derived from an EMBL/GenBank/DDBJ whole genome shotgun (WGS) entry which is preliminary data.</text>
</comment>
<dbReference type="RefSeq" id="WP_253778637.1">
    <property type="nucleotide sequence ID" value="NZ_JAMTCK010000019.1"/>
</dbReference>
<feature type="region of interest" description="Disordered" evidence="1">
    <location>
        <begin position="1"/>
        <end position="46"/>
    </location>
</feature>
<keyword evidence="2" id="KW-0812">Transmembrane</keyword>
<sequence>MTYPHDGDQTAPYRGQPAPQGFHSQYTGLGTFGAGGHGQGAPPPNPGGRRNLVVALSALALVLVLGGITALILVNRGSDDQPTAEGTRSTGSSATSQARKDWQQITSRANGVSFQVPHTWEIQEYAVGSAGAVSLSDIAVAEPFECQGRPMIQGQVGAGTSSESNATVVATSAAQAVATGSYAIDGKAPTLSDPTVSPIQRGGVSGVVVTVTATTTEVSACYAPKGQVTAVALQHGGGTALVVVNVALGGPHADTGPTPEDLQQIVASVQPLD</sequence>
<feature type="domain" description="DUF8017" evidence="3">
    <location>
        <begin position="98"/>
        <end position="272"/>
    </location>
</feature>
<dbReference type="InterPro" id="IPR058330">
    <property type="entry name" value="DUF8017"/>
</dbReference>
<reference evidence="4" key="1">
    <citation type="submission" date="2022-06" db="EMBL/GenBank/DDBJ databases">
        <title>Genomic Encyclopedia of Archaeal and Bacterial Type Strains, Phase II (KMG-II): from individual species to whole genera.</title>
        <authorList>
            <person name="Goeker M."/>
        </authorList>
    </citation>
    <scope>NUCLEOTIDE SEQUENCE</scope>
    <source>
        <strain evidence="4">DSM 43935</strain>
    </source>
</reference>
<dbReference type="Pfam" id="PF26056">
    <property type="entry name" value="DUF8017"/>
    <property type="match status" value="1"/>
</dbReference>
<dbReference type="EMBL" id="JAMTCK010000019">
    <property type="protein sequence ID" value="MCP2169629.1"/>
    <property type="molecule type" value="Genomic_DNA"/>
</dbReference>
<proteinExistence type="predicted"/>
<evidence type="ECO:0000259" key="3">
    <source>
        <dbReference type="Pfam" id="PF26056"/>
    </source>
</evidence>
<gene>
    <name evidence="4" type="ORF">LX83_006515</name>
</gene>
<evidence type="ECO:0000313" key="4">
    <source>
        <dbReference type="EMBL" id="MCP2169629.1"/>
    </source>
</evidence>
<keyword evidence="2" id="KW-0472">Membrane</keyword>
<keyword evidence="2" id="KW-1133">Transmembrane helix</keyword>
<dbReference type="AlphaFoldDB" id="A0AAE3GLR9"/>